<comment type="pathway">
    <text evidence="2">Siderophore biosynthesis.</text>
</comment>
<comment type="similarity">
    <text evidence="3">Belongs to the lysine N(6)-hydroxylase/L-ornithine N(5)-oxygenase family.</text>
</comment>
<keyword evidence="10" id="KW-1185">Reference proteome</keyword>
<dbReference type="Pfam" id="PF13434">
    <property type="entry name" value="Lys_Orn_oxgnase"/>
    <property type="match status" value="1"/>
</dbReference>
<keyword evidence="6" id="KW-0521">NADP</keyword>
<dbReference type="AlphaFoldDB" id="A0A4R6RAL6"/>
<dbReference type="InterPro" id="IPR025337">
    <property type="entry name" value="Questin_oxidase-like"/>
</dbReference>
<keyword evidence="7" id="KW-0560">Oxidoreductase</keyword>
<feature type="region of interest" description="Disordered" evidence="8">
    <location>
        <begin position="1"/>
        <end position="24"/>
    </location>
</feature>
<dbReference type="GO" id="GO:0004497">
    <property type="term" value="F:monooxygenase activity"/>
    <property type="evidence" value="ECO:0007669"/>
    <property type="project" value="TreeGrafter"/>
</dbReference>
<dbReference type="OrthoDB" id="6457937at2"/>
<dbReference type="PANTHER" id="PTHR43539">
    <property type="entry name" value="FLAVIN-BINDING MONOOXYGENASE-LIKE PROTEIN (AFU_ORTHOLOGUE AFUA_4G09220)"/>
    <property type="match status" value="1"/>
</dbReference>
<dbReference type="EMBL" id="SNXY01000009">
    <property type="protein sequence ID" value="TDP83069.1"/>
    <property type="molecule type" value="Genomic_DNA"/>
</dbReference>
<name>A0A4R6RAL6_9HYPH</name>
<protein>
    <submittedName>
        <fullName evidence="9">Cation diffusion facilitator CzcD-associated flavoprotein CzcO</fullName>
    </submittedName>
</protein>
<dbReference type="Proteomes" id="UP000294547">
    <property type="component" value="Unassembled WGS sequence"/>
</dbReference>
<keyword evidence="4" id="KW-0285">Flavoprotein</keyword>
<sequence>MHPVAEADPAAALPAHLRRPPSAAPDAAALDRLAARVRRDLAYLEYPPRAWVPPRRAADGALVHDVVVVGAGLSGLAIAFGLMRRRVSNILVIDKAPAGREGPWVTTARMDTLRSPKTLSGPDGGLPSLTYRAWHEAAYGEAAFDALDKIDRRDWMAYLAWYRATLDLPVENGRELLAVADAGADGLALTVADAAGTRIVHARKLVLATGVDGCGRPSVPPEIAALPEGLWSHSAGAADVGPLAGRTVAVLGAGASGFDFAVHALREGAARVVLHARRPVLPRAEVLAWSNFPGFLTAFADLPDAERWRFMARMRELAPPPTQEMFDRAAADPRFELRLGSRIEALVPDGDAVRLVANGVPERVDRLLVATGYSAELEERPELVPLLPRIRRWRDLYAPPAGEEDAALGAYPYLGKGFELLAADPADAGFLGRVHLFNTGAVPSLGPVCNGVTGLKYGVPRVVDAIARDLFVEDSAVHYDRLAAFDEATVDASADRVAAIRSGLVPLAGSRVGVEARATVERLIAETRTMSAEFPGTLANHLPMVLEAMARLGASGPRLEAYFHHYNTEHAVPLLAPRGAPLTRETWRDALGDRDREADLRAFFDGEVRRLGGSGAIRVYGGDLSPGVAASALHGLMRLAYGVIRADEAEIAAALGYWAATFLPLRDEPAGPPDTDDPAVLALAMRADPVFQALDFDGHLLWHWMRHVGTRDAFAPLIGRLAVDAGTLDRVTAVSAALYAETMTFEALHAVTGSHWVRVVAPHFADPLALTKYFWRAILSVYPKIGMPLPASAERMAELRATTPPPDAEIAAAAVASDDEHDHSLVFSALQEFRRTADPLYRVLAARRVGLLP</sequence>
<dbReference type="SUPFAM" id="SSF51905">
    <property type="entry name" value="FAD/NAD(P)-binding domain"/>
    <property type="match status" value="1"/>
</dbReference>
<evidence type="ECO:0000256" key="1">
    <source>
        <dbReference type="ARBA" id="ARBA00001974"/>
    </source>
</evidence>
<dbReference type="RefSeq" id="WP_133674017.1">
    <property type="nucleotide sequence ID" value="NZ_BSPM01000009.1"/>
</dbReference>
<proteinExistence type="inferred from homology"/>
<dbReference type="Gene3D" id="3.50.50.60">
    <property type="entry name" value="FAD/NAD(P)-binding domain"/>
    <property type="match status" value="1"/>
</dbReference>
<reference evidence="9 10" key="1">
    <citation type="submission" date="2019-03" db="EMBL/GenBank/DDBJ databases">
        <title>Genomic Encyclopedia of Type Strains, Phase IV (KMG-IV): sequencing the most valuable type-strain genomes for metagenomic binning, comparative biology and taxonomic classification.</title>
        <authorList>
            <person name="Goeker M."/>
        </authorList>
    </citation>
    <scope>NUCLEOTIDE SEQUENCE [LARGE SCALE GENOMIC DNA]</scope>
    <source>
        <strain evidence="9 10">DSM 102969</strain>
    </source>
</reference>
<keyword evidence="5" id="KW-0274">FAD</keyword>
<dbReference type="GO" id="GO:0050660">
    <property type="term" value="F:flavin adenine dinucleotide binding"/>
    <property type="evidence" value="ECO:0007669"/>
    <property type="project" value="TreeGrafter"/>
</dbReference>
<evidence type="ECO:0000256" key="4">
    <source>
        <dbReference type="ARBA" id="ARBA00022630"/>
    </source>
</evidence>
<dbReference type="InterPro" id="IPR036188">
    <property type="entry name" value="FAD/NAD-bd_sf"/>
</dbReference>
<dbReference type="InterPro" id="IPR050982">
    <property type="entry name" value="Auxin_biosynth/cation_transpt"/>
</dbReference>
<gene>
    <name evidence="9" type="ORF">EDD54_3025</name>
</gene>
<organism evidence="9 10">
    <name type="scientific">Oharaeibacter diazotrophicus</name>
    <dbReference type="NCBI Taxonomy" id="1920512"/>
    <lineage>
        <taxon>Bacteria</taxon>
        <taxon>Pseudomonadati</taxon>
        <taxon>Pseudomonadota</taxon>
        <taxon>Alphaproteobacteria</taxon>
        <taxon>Hyphomicrobiales</taxon>
        <taxon>Pleomorphomonadaceae</taxon>
        <taxon>Oharaeibacter</taxon>
    </lineage>
</organism>
<evidence type="ECO:0000256" key="8">
    <source>
        <dbReference type="SAM" id="MobiDB-lite"/>
    </source>
</evidence>
<dbReference type="PRINTS" id="PR00368">
    <property type="entry name" value="FADPNR"/>
</dbReference>
<accession>A0A4R6RAL6</accession>
<evidence type="ECO:0000256" key="3">
    <source>
        <dbReference type="ARBA" id="ARBA00007588"/>
    </source>
</evidence>
<comment type="cofactor">
    <cofactor evidence="1">
        <name>FAD</name>
        <dbReference type="ChEBI" id="CHEBI:57692"/>
    </cofactor>
</comment>
<evidence type="ECO:0000256" key="6">
    <source>
        <dbReference type="ARBA" id="ARBA00022857"/>
    </source>
</evidence>
<evidence type="ECO:0000256" key="5">
    <source>
        <dbReference type="ARBA" id="ARBA00022827"/>
    </source>
</evidence>
<dbReference type="PANTHER" id="PTHR43539:SF91">
    <property type="entry name" value="FAD-DEPENDENT URATE HYDROXYLASE"/>
    <property type="match status" value="1"/>
</dbReference>
<evidence type="ECO:0000313" key="10">
    <source>
        <dbReference type="Proteomes" id="UP000294547"/>
    </source>
</evidence>
<comment type="caution">
    <text evidence="9">The sequence shown here is derived from an EMBL/GenBank/DDBJ whole genome shotgun (WGS) entry which is preliminary data.</text>
</comment>
<dbReference type="Pfam" id="PF14027">
    <property type="entry name" value="Questin_oxidase"/>
    <property type="match status" value="1"/>
</dbReference>
<evidence type="ECO:0000256" key="2">
    <source>
        <dbReference type="ARBA" id="ARBA00004924"/>
    </source>
</evidence>
<evidence type="ECO:0000256" key="7">
    <source>
        <dbReference type="ARBA" id="ARBA00023002"/>
    </source>
</evidence>
<evidence type="ECO:0000313" key="9">
    <source>
        <dbReference type="EMBL" id="TDP83069.1"/>
    </source>
</evidence>
<dbReference type="InterPro" id="IPR025700">
    <property type="entry name" value="Lys/Orn_oxygenase"/>
</dbReference>